<dbReference type="SUPFAM" id="SSF103473">
    <property type="entry name" value="MFS general substrate transporter"/>
    <property type="match status" value="1"/>
</dbReference>
<feature type="transmembrane region" description="Helical" evidence="7">
    <location>
        <begin position="301"/>
        <end position="322"/>
    </location>
</feature>
<dbReference type="Gene3D" id="1.20.1250.20">
    <property type="entry name" value="MFS general substrate transporter like domains"/>
    <property type="match status" value="2"/>
</dbReference>
<evidence type="ECO:0000313" key="10">
    <source>
        <dbReference type="Proteomes" id="UP000323257"/>
    </source>
</evidence>
<keyword evidence="5 7" id="KW-1133">Transmembrane helix</keyword>
<feature type="transmembrane region" description="Helical" evidence="7">
    <location>
        <begin position="164"/>
        <end position="187"/>
    </location>
</feature>
<evidence type="ECO:0000256" key="3">
    <source>
        <dbReference type="ARBA" id="ARBA00022475"/>
    </source>
</evidence>
<dbReference type="InterPro" id="IPR011701">
    <property type="entry name" value="MFS"/>
</dbReference>
<evidence type="ECO:0000313" key="9">
    <source>
        <dbReference type="EMBL" id="TYP69707.1"/>
    </source>
</evidence>
<evidence type="ECO:0000256" key="2">
    <source>
        <dbReference type="ARBA" id="ARBA00022448"/>
    </source>
</evidence>
<keyword evidence="3" id="KW-1003">Cell membrane</keyword>
<feature type="transmembrane region" description="Helical" evidence="7">
    <location>
        <begin position="208"/>
        <end position="231"/>
    </location>
</feature>
<dbReference type="CDD" id="cd17324">
    <property type="entry name" value="MFS_NepI_like"/>
    <property type="match status" value="1"/>
</dbReference>
<feature type="transmembrane region" description="Helical" evidence="7">
    <location>
        <begin position="43"/>
        <end position="66"/>
    </location>
</feature>
<keyword evidence="6 7" id="KW-0472">Membrane</keyword>
<sequence length="398" mass="40523">MSKEMESVNRTLIIMLALGGFLAGSAELVVSGILQVIAADLNLSVALAGQLVTAYSIAFAVGTPLIIAFTRKRARKDVLVGSLILFALGSAVAFFSTGFEVLIFSRIVLGIGAGLYSVVALSSIAKLVPPGKIGSAVGMIALGFSLAMALGVPIGVAVAEWWSWRGIFALLAVLSLLVAVALAKLMPNIAGGSSVPFVQQARVLRNPVILAGIGAALFNSMSHSVILTYLAPYLQTIYEVGTGGVGVIMLALGLIGIFGSRLGGSGVDRFGAGRMLVFSLAAGVITLALTPLLSATLAGGLAMIILWMGSVFMSAPALNAYLIRQSGDAADLVLGLNTPIIHLGLALGAASGGVLSEASETVLYHPWLGSVTVAVGVAAAVWSNSAARRRGQAAKPVA</sequence>
<evidence type="ECO:0000256" key="1">
    <source>
        <dbReference type="ARBA" id="ARBA00004651"/>
    </source>
</evidence>
<protein>
    <submittedName>
        <fullName evidence="9">DHA1 family putative efflux transporter-like MFS transporter</fullName>
    </submittedName>
</protein>
<keyword evidence="2" id="KW-0813">Transport</keyword>
<keyword evidence="4 7" id="KW-0812">Transmembrane</keyword>
<evidence type="ECO:0000256" key="6">
    <source>
        <dbReference type="ARBA" id="ARBA00023136"/>
    </source>
</evidence>
<dbReference type="GO" id="GO:0022857">
    <property type="term" value="F:transmembrane transporter activity"/>
    <property type="evidence" value="ECO:0007669"/>
    <property type="project" value="InterPro"/>
</dbReference>
<evidence type="ECO:0000256" key="4">
    <source>
        <dbReference type="ARBA" id="ARBA00022692"/>
    </source>
</evidence>
<dbReference type="EMBL" id="VNHS01000013">
    <property type="protein sequence ID" value="TYP69707.1"/>
    <property type="molecule type" value="Genomic_DNA"/>
</dbReference>
<dbReference type="InterPro" id="IPR020846">
    <property type="entry name" value="MFS_dom"/>
</dbReference>
<evidence type="ECO:0000256" key="7">
    <source>
        <dbReference type="SAM" id="Phobius"/>
    </source>
</evidence>
<gene>
    <name evidence="9" type="ORF">BCM02_11336</name>
</gene>
<feature type="transmembrane region" description="Helical" evidence="7">
    <location>
        <begin position="275"/>
        <end position="295"/>
    </location>
</feature>
<dbReference type="PANTHER" id="PTHR43124">
    <property type="entry name" value="PURINE EFFLUX PUMP PBUE"/>
    <property type="match status" value="1"/>
</dbReference>
<proteinExistence type="predicted"/>
<evidence type="ECO:0000259" key="8">
    <source>
        <dbReference type="PROSITE" id="PS50850"/>
    </source>
</evidence>
<feature type="transmembrane region" description="Helical" evidence="7">
    <location>
        <begin position="78"/>
        <end position="97"/>
    </location>
</feature>
<feature type="transmembrane region" description="Helical" evidence="7">
    <location>
        <begin position="136"/>
        <end position="158"/>
    </location>
</feature>
<feature type="transmembrane region" description="Helical" evidence="7">
    <location>
        <begin position="103"/>
        <end position="124"/>
    </location>
</feature>
<dbReference type="PROSITE" id="PS50850">
    <property type="entry name" value="MFS"/>
    <property type="match status" value="1"/>
</dbReference>
<keyword evidence="10" id="KW-1185">Reference proteome</keyword>
<dbReference type="Proteomes" id="UP000323257">
    <property type="component" value="Unassembled WGS sequence"/>
</dbReference>
<dbReference type="GO" id="GO:0005886">
    <property type="term" value="C:plasma membrane"/>
    <property type="evidence" value="ECO:0007669"/>
    <property type="project" value="UniProtKB-SubCell"/>
</dbReference>
<feature type="transmembrane region" description="Helical" evidence="7">
    <location>
        <begin position="243"/>
        <end position="263"/>
    </location>
</feature>
<dbReference type="Pfam" id="PF07690">
    <property type="entry name" value="MFS_1"/>
    <property type="match status" value="1"/>
</dbReference>
<accession>A0A5S5BRU0</accession>
<organism evidence="9 10">
    <name type="scientific">Paenibacillus methanolicus</name>
    <dbReference type="NCBI Taxonomy" id="582686"/>
    <lineage>
        <taxon>Bacteria</taxon>
        <taxon>Bacillati</taxon>
        <taxon>Bacillota</taxon>
        <taxon>Bacilli</taxon>
        <taxon>Bacillales</taxon>
        <taxon>Paenibacillaceae</taxon>
        <taxon>Paenibacillus</taxon>
    </lineage>
</organism>
<comment type="caution">
    <text evidence="9">The sequence shown here is derived from an EMBL/GenBank/DDBJ whole genome shotgun (WGS) entry which is preliminary data.</text>
</comment>
<feature type="transmembrane region" description="Helical" evidence="7">
    <location>
        <begin position="12"/>
        <end position="37"/>
    </location>
</feature>
<dbReference type="OrthoDB" id="2727100at2"/>
<dbReference type="InterPro" id="IPR036259">
    <property type="entry name" value="MFS_trans_sf"/>
</dbReference>
<comment type="subcellular location">
    <subcellularLocation>
        <location evidence="1">Cell membrane</location>
        <topology evidence="1">Multi-pass membrane protein</topology>
    </subcellularLocation>
</comment>
<feature type="domain" description="Major facilitator superfamily (MFS) profile" evidence="8">
    <location>
        <begin position="12"/>
        <end position="398"/>
    </location>
</feature>
<feature type="transmembrane region" description="Helical" evidence="7">
    <location>
        <begin position="334"/>
        <end position="356"/>
    </location>
</feature>
<dbReference type="PANTHER" id="PTHR43124:SF10">
    <property type="entry name" value="PURINE EFFLUX PUMP PBUE"/>
    <property type="match status" value="1"/>
</dbReference>
<feature type="transmembrane region" description="Helical" evidence="7">
    <location>
        <begin position="362"/>
        <end position="382"/>
    </location>
</feature>
<evidence type="ECO:0000256" key="5">
    <source>
        <dbReference type="ARBA" id="ARBA00022989"/>
    </source>
</evidence>
<dbReference type="AlphaFoldDB" id="A0A5S5BRU0"/>
<reference evidence="9 10" key="1">
    <citation type="submission" date="2019-07" db="EMBL/GenBank/DDBJ databases">
        <title>Genomic Encyclopedia of Type Strains, Phase III (KMG-III): the genomes of soil and plant-associated and newly described type strains.</title>
        <authorList>
            <person name="Whitman W."/>
        </authorList>
    </citation>
    <scope>NUCLEOTIDE SEQUENCE [LARGE SCALE GENOMIC DNA]</scope>
    <source>
        <strain evidence="9 10">BL24</strain>
    </source>
</reference>
<name>A0A5S5BRU0_9BACL</name>
<dbReference type="InterPro" id="IPR050189">
    <property type="entry name" value="MFS_Efflux_Transporters"/>
</dbReference>